<evidence type="ECO:0000256" key="4">
    <source>
        <dbReference type="SAM" id="Coils"/>
    </source>
</evidence>
<evidence type="ECO:0000313" key="7">
    <source>
        <dbReference type="EMBL" id="CAL8068831.1"/>
    </source>
</evidence>
<name>A0ABP1PLT1_9HEXA</name>
<evidence type="ECO:0000256" key="1">
    <source>
        <dbReference type="ARBA" id="ARBA00004123"/>
    </source>
</evidence>
<keyword evidence="3" id="KW-0539">Nucleus</keyword>
<keyword evidence="2" id="KW-0227">DNA damage</keyword>
<dbReference type="PANTHER" id="PTHR15107:SF0">
    <property type="entry name" value="DNA ENDONUCLEASE ACTIVATOR CTP1 C-TERMINAL DOMAIN-CONTAINING PROTEIN"/>
    <property type="match status" value="1"/>
</dbReference>
<dbReference type="PANTHER" id="PTHR15107">
    <property type="entry name" value="RETINOBLASTOMA BINDING PROTEIN 8"/>
    <property type="match status" value="1"/>
</dbReference>
<feature type="domain" description="DNA endonuclease activator Ctp1 C-terminal" evidence="6">
    <location>
        <begin position="217"/>
        <end position="256"/>
    </location>
</feature>
<comment type="caution">
    <text evidence="7">The sequence shown here is derived from an EMBL/GenBank/DDBJ whole genome shotgun (WGS) entry which is preliminary data.</text>
</comment>
<evidence type="ECO:0000256" key="5">
    <source>
        <dbReference type="SAM" id="MobiDB-lite"/>
    </source>
</evidence>
<evidence type="ECO:0000256" key="2">
    <source>
        <dbReference type="ARBA" id="ARBA00022763"/>
    </source>
</evidence>
<evidence type="ECO:0000313" key="8">
    <source>
        <dbReference type="Proteomes" id="UP001642540"/>
    </source>
</evidence>
<keyword evidence="8" id="KW-1185">Reference proteome</keyword>
<dbReference type="EMBL" id="CAXLJM020000002">
    <property type="protein sequence ID" value="CAL8068831.1"/>
    <property type="molecule type" value="Genomic_DNA"/>
</dbReference>
<dbReference type="Proteomes" id="UP001642540">
    <property type="component" value="Unassembled WGS sequence"/>
</dbReference>
<comment type="subcellular location">
    <subcellularLocation>
        <location evidence="1">Nucleus</location>
    </subcellularLocation>
</comment>
<gene>
    <name evidence="7" type="ORF">ODALV1_LOCUS483</name>
</gene>
<keyword evidence="4" id="KW-0175">Coiled coil</keyword>
<dbReference type="Pfam" id="PF08573">
    <property type="entry name" value="SAE2"/>
    <property type="match status" value="1"/>
</dbReference>
<evidence type="ECO:0000259" key="6">
    <source>
        <dbReference type="Pfam" id="PF08573"/>
    </source>
</evidence>
<proteinExistence type="predicted"/>
<evidence type="ECO:0000256" key="3">
    <source>
        <dbReference type="ARBA" id="ARBA00023242"/>
    </source>
</evidence>
<accession>A0ABP1PLT1</accession>
<sequence length="290" mass="32578">MAHEMLRMEWNSLFDKVIQRKASDTELLIPNNQRPKDPLLNLLLNAVGMKLAELEQEVESYKSKSESLGLTTDTKKQVDSMHKIASSNSDIKQPRYQRPEVGSRLVTGSGFGSVSSGKSKRVRVDTRTTQMLQRQRSVSDNAANPFIFAGRGSQQLSPGHNTEDLIKDFDKIPNRSKAPHPFQFKEKAVRTKAGKAALTGRSCQECEQYYSTVLASKSEAERKKIKNSCSRHRSEAALIDNTPKGFWDTTVPSTQELYNEGYIKVASQPFTPIPRVRNSLDGERKKGVNF</sequence>
<reference evidence="7 8" key="1">
    <citation type="submission" date="2024-08" db="EMBL/GenBank/DDBJ databases">
        <authorList>
            <person name="Cucini C."/>
            <person name="Frati F."/>
        </authorList>
    </citation>
    <scope>NUCLEOTIDE SEQUENCE [LARGE SCALE GENOMIC DNA]</scope>
</reference>
<dbReference type="InterPro" id="IPR033316">
    <property type="entry name" value="RBBP8-like"/>
</dbReference>
<organism evidence="7 8">
    <name type="scientific">Orchesella dallaii</name>
    <dbReference type="NCBI Taxonomy" id="48710"/>
    <lineage>
        <taxon>Eukaryota</taxon>
        <taxon>Metazoa</taxon>
        <taxon>Ecdysozoa</taxon>
        <taxon>Arthropoda</taxon>
        <taxon>Hexapoda</taxon>
        <taxon>Collembola</taxon>
        <taxon>Entomobryomorpha</taxon>
        <taxon>Entomobryoidea</taxon>
        <taxon>Orchesellidae</taxon>
        <taxon>Orchesellinae</taxon>
        <taxon>Orchesella</taxon>
    </lineage>
</organism>
<feature type="region of interest" description="Disordered" evidence="5">
    <location>
        <begin position="103"/>
        <end position="125"/>
    </location>
</feature>
<protein>
    <recommendedName>
        <fullName evidence="6">DNA endonuclease activator Ctp1 C-terminal domain-containing protein</fullName>
    </recommendedName>
</protein>
<dbReference type="InterPro" id="IPR013882">
    <property type="entry name" value="Ctp1_C"/>
</dbReference>
<feature type="coiled-coil region" evidence="4">
    <location>
        <begin position="44"/>
        <end position="71"/>
    </location>
</feature>
<feature type="compositionally biased region" description="Low complexity" evidence="5">
    <location>
        <begin position="106"/>
        <end position="117"/>
    </location>
</feature>